<dbReference type="Proteomes" id="UP000697107">
    <property type="component" value="Unassembled WGS sequence"/>
</dbReference>
<dbReference type="AlphaFoldDB" id="A0A8T1AVS4"/>
<dbReference type="Proteomes" id="UP000774804">
    <property type="component" value="Unassembled WGS sequence"/>
</dbReference>
<proteinExistence type="predicted"/>
<protein>
    <submittedName>
        <fullName evidence="1">Uncharacterized protein</fullName>
    </submittedName>
</protein>
<dbReference type="EMBL" id="RCMI01001134">
    <property type="protein sequence ID" value="KAG2889983.1"/>
    <property type="molecule type" value="Genomic_DNA"/>
</dbReference>
<name>A0A8T1AVS4_9STRA</name>
<evidence type="ECO:0000313" key="3">
    <source>
        <dbReference type="Proteomes" id="UP000774804"/>
    </source>
</evidence>
<evidence type="ECO:0000313" key="1">
    <source>
        <dbReference type="EMBL" id="KAG2889983.1"/>
    </source>
</evidence>
<feature type="non-terminal residue" evidence="1">
    <location>
        <position position="1"/>
    </location>
</feature>
<evidence type="ECO:0000313" key="2">
    <source>
        <dbReference type="EMBL" id="KAG2965601.1"/>
    </source>
</evidence>
<organism evidence="1 3">
    <name type="scientific">Phytophthora cactorum</name>
    <dbReference type="NCBI Taxonomy" id="29920"/>
    <lineage>
        <taxon>Eukaryota</taxon>
        <taxon>Sar</taxon>
        <taxon>Stramenopiles</taxon>
        <taxon>Oomycota</taxon>
        <taxon>Peronosporomycetes</taxon>
        <taxon>Peronosporales</taxon>
        <taxon>Peronosporaceae</taxon>
        <taxon>Phytophthora</taxon>
    </lineage>
</organism>
<reference evidence="1" key="1">
    <citation type="submission" date="2018-10" db="EMBL/GenBank/DDBJ databases">
        <title>Effector identification in a new, highly contiguous assembly of the strawberry crown rot pathogen Phytophthora cactorum.</title>
        <authorList>
            <person name="Armitage A.D."/>
            <person name="Nellist C.F."/>
            <person name="Bates H."/>
            <person name="Vickerstaff R.J."/>
            <person name="Harrison R.J."/>
        </authorList>
    </citation>
    <scope>NUCLEOTIDE SEQUENCE</scope>
    <source>
        <strain evidence="1">4032</strain>
        <strain evidence="2">P415</strain>
    </source>
</reference>
<dbReference type="EMBL" id="RCML01001091">
    <property type="protein sequence ID" value="KAG2965601.1"/>
    <property type="molecule type" value="Genomic_DNA"/>
</dbReference>
<comment type="caution">
    <text evidence="1">The sequence shown here is derived from an EMBL/GenBank/DDBJ whole genome shotgun (WGS) entry which is preliminary data.</text>
</comment>
<gene>
    <name evidence="1" type="ORF">PC115_g19602</name>
    <name evidence="2" type="ORF">PC118_g19638</name>
</gene>
<accession>A0A8T1AVS4</accession>
<sequence length="73" mass="7562">MGAIPTLYAAVAPEVKMGMSGAIAGMRGYPAADVRTTTENLRGFKFKVEASTALGLFLGSMDTQASPSFAIDC</sequence>